<dbReference type="SUPFAM" id="SSF46689">
    <property type="entry name" value="Homeodomain-like"/>
    <property type="match status" value="1"/>
</dbReference>
<dbReference type="CDD" id="cd00086">
    <property type="entry name" value="homeodomain"/>
    <property type="match status" value="1"/>
</dbReference>
<evidence type="ECO:0000256" key="2">
    <source>
        <dbReference type="RuleBase" id="RU000682"/>
    </source>
</evidence>
<dbReference type="GO" id="GO:0000978">
    <property type="term" value="F:RNA polymerase II cis-regulatory region sequence-specific DNA binding"/>
    <property type="evidence" value="ECO:0007669"/>
    <property type="project" value="TreeGrafter"/>
</dbReference>
<dbReference type="InterPro" id="IPR051649">
    <property type="entry name" value="CUT_Homeobox"/>
</dbReference>
<keyword evidence="1 2" id="KW-0371">Homeobox</keyword>
<keyword evidence="6" id="KW-1185">Reference proteome</keyword>
<keyword evidence="1 2" id="KW-0238">DNA-binding</keyword>
<dbReference type="SMART" id="SM00389">
    <property type="entry name" value="HOX"/>
    <property type="match status" value="1"/>
</dbReference>
<accession>A0AAV3ZZY4</accession>
<proteinExistence type="predicted"/>
<feature type="domain" description="Homeobox" evidence="4">
    <location>
        <begin position="104"/>
        <end position="164"/>
    </location>
</feature>
<evidence type="ECO:0000259" key="4">
    <source>
        <dbReference type="PROSITE" id="PS50071"/>
    </source>
</evidence>
<feature type="DNA-binding region" description="Homeobox" evidence="1">
    <location>
        <begin position="106"/>
        <end position="165"/>
    </location>
</feature>
<dbReference type="PROSITE" id="PS50071">
    <property type="entry name" value="HOMEOBOX_2"/>
    <property type="match status" value="1"/>
</dbReference>
<feature type="region of interest" description="Disordered" evidence="3">
    <location>
        <begin position="163"/>
        <end position="183"/>
    </location>
</feature>
<dbReference type="FunFam" id="1.10.10.60:FF:000054">
    <property type="entry name" value="One cut domain family member"/>
    <property type="match status" value="1"/>
</dbReference>
<evidence type="ECO:0000313" key="5">
    <source>
        <dbReference type="EMBL" id="GFO00076.1"/>
    </source>
</evidence>
<gene>
    <name evidence="5" type="ORF">PoB_002658100</name>
</gene>
<dbReference type="PANTHER" id="PTHR14057:SF47">
    <property type="entry name" value="HOMEOBOX PROTEIN ONECUT"/>
    <property type="match status" value="1"/>
</dbReference>
<evidence type="ECO:0000313" key="6">
    <source>
        <dbReference type="Proteomes" id="UP000735302"/>
    </source>
</evidence>
<comment type="caution">
    <text evidence="5">The sequence shown here is derived from an EMBL/GenBank/DDBJ whole genome shotgun (WGS) entry which is preliminary data.</text>
</comment>
<dbReference type="AlphaFoldDB" id="A0AAV3ZZY4"/>
<dbReference type="GO" id="GO:0000981">
    <property type="term" value="F:DNA-binding transcription factor activity, RNA polymerase II-specific"/>
    <property type="evidence" value="ECO:0007669"/>
    <property type="project" value="TreeGrafter"/>
</dbReference>
<protein>
    <submittedName>
        <fullName evidence="5">One cut domain family member</fullName>
    </submittedName>
</protein>
<evidence type="ECO:0000256" key="3">
    <source>
        <dbReference type="SAM" id="MobiDB-lite"/>
    </source>
</evidence>
<dbReference type="InterPro" id="IPR009057">
    <property type="entry name" value="Homeodomain-like_sf"/>
</dbReference>
<name>A0AAV3ZZY4_9GAST</name>
<keyword evidence="1 2" id="KW-0539">Nucleus</keyword>
<reference evidence="5 6" key="1">
    <citation type="journal article" date="2021" name="Elife">
        <title>Chloroplast acquisition without the gene transfer in kleptoplastic sea slugs, Plakobranchus ocellatus.</title>
        <authorList>
            <person name="Maeda T."/>
            <person name="Takahashi S."/>
            <person name="Yoshida T."/>
            <person name="Shimamura S."/>
            <person name="Takaki Y."/>
            <person name="Nagai Y."/>
            <person name="Toyoda A."/>
            <person name="Suzuki Y."/>
            <person name="Arimoto A."/>
            <person name="Ishii H."/>
            <person name="Satoh N."/>
            <person name="Nishiyama T."/>
            <person name="Hasebe M."/>
            <person name="Maruyama T."/>
            <person name="Minagawa J."/>
            <person name="Obokata J."/>
            <person name="Shigenobu S."/>
        </authorList>
    </citation>
    <scope>NUCLEOTIDE SEQUENCE [LARGE SCALE GENOMIC DNA]</scope>
</reference>
<dbReference type="Pfam" id="PF00046">
    <property type="entry name" value="Homeodomain"/>
    <property type="match status" value="1"/>
</dbReference>
<dbReference type="GO" id="GO:0005634">
    <property type="term" value="C:nucleus"/>
    <property type="evidence" value="ECO:0007669"/>
    <property type="project" value="UniProtKB-SubCell"/>
</dbReference>
<sequence>MFSLNAFYQECLCVHTYFLYIHYHVVNHACYELHTLRGCALRCGVRTLSLCSLTSTGSAFKPSPPPSKAAAYIGQQGYLPEACKRKDIDVGGGLGGDKSPEENRPPKKPRLVFTDIQRRTLHAIFKETKRPSKEMQQTIAQQLGLEVTTVANFFMNARRRSLDKWQDDNGNSQRESVALCNKS</sequence>
<comment type="subcellular location">
    <subcellularLocation>
        <location evidence="1 2">Nucleus</location>
    </subcellularLocation>
</comment>
<evidence type="ECO:0000256" key="1">
    <source>
        <dbReference type="PROSITE-ProRule" id="PRU00108"/>
    </source>
</evidence>
<dbReference type="InterPro" id="IPR001356">
    <property type="entry name" value="HD"/>
</dbReference>
<dbReference type="Proteomes" id="UP000735302">
    <property type="component" value="Unassembled WGS sequence"/>
</dbReference>
<dbReference type="Gene3D" id="1.10.10.60">
    <property type="entry name" value="Homeodomain-like"/>
    <property type="match status" value="1"/>
</dbReference>
<dbReference type="EMBL" id="BLXT01003028">
    <property type="protein sequence ID" value="GFO00076.1"/>
    <property type="molecule type" value="Genomic_DNA"/>
</dbReference>
<dbReference type="PANTHER" id="PTHR14057">
    <property type="entry name" value="TRANSCRIPTION FACTOR ONECUT"/>
    <property type="match status" value="1"/>
</dbReference>
<organism evidence="5 6">
    <name type="scientific">Plakobranchus ocellatus</name>
    <dbReference type="NCBI Taxonomy" id="259542"/>
    <lineage>
        <taxon>Eukaryota</taxon>
        <taxon>Metazoa</taxon>
        <taxon>Spiralia</taxon>
        <taxon>Lophotrochozoa</taxon>
        <taxon>Mollusca</taxon>
        <taxon>Gastropoda</taxon>
        <taxon>Heterobranchia</taxon>
        <taxon>Euthyneura</taxon>
        <taxon>Panpulmonata</taxon>
        <taxon>Sacoglossa</taxon>
        <taxon>Placobranchoidea</taxon>
        <taxon>Plakobranchidae</taxon>
        <taxon>Plakobranchus</taxon>
    </lineage>
</organism>